<evidence type="ECO:0000313" key="3">
    <source>
        <dbReference type="EMBL" id="EFI91976.1"/>
    </source>
</evidence>
<dbReference type="InParanoid" id="D8QJE2"/>
<dbReference type="PANTHER" id="PTHR42760:SF121">
    <property type="entry name" value="3-OXOACYL-(ACYL-CARRIER-PROTEIN) REDUCTASE"/>
    <property type="match status" value="1"/>
</dbReference>
<accession>D8QJE2</accession>
<evidence type="ECO:0000313" key="4">
    <source>
        <dbReference type="Proteomes" id="UP000007431"/>
    </source>
</evidence>
<gene>
    <name evidence="3" type="ORF">SCHCODRAFT_113965</name>
</gene>
<dbReference type="Pfam" id="PF13561">
    <property type="entry name" value="adh_short_C2"/>
    <property type="match status" value="1"/>
</dbReference>
<feature type="non-terminal residue" evidence="3">
    <location>
        <position position="270"/>
    </location>
</feature>
<comment type="similarity">
    <text evidence="1">Belongs to the short-chain dehydrogenases/reductases (SDR) family.</text>
</comment>
<dbReference type="AlphaFoldDB" id="D8QJE2"/>
<evidence type="ECO:0000256" key="1">
    <source>
        <dbReference type="ARBA" id="ARBA00006484"/>
    </source>
</evidence>
<dbReference type="PANTHER" id="PTHR42760">
    <property type="entry name" value="SHORT-CHAIN DEHYDROGENASES/REDUCTASES FAMILY MEMBER"/>
    <property type="match status" value="1"/>
</dbReference>
<sequence length="270" mass="28417">MSDPRRVALVTGASQGLGKAIALRLAKDGLHVSLNDIASKADALKEVASLVEQHGVRSAVFPGDVTQESDVKAMIDGTADALGGFDVVSIVEQALSAGAHSYTESVADFNRVSNVNITGCFLCYQYAGRKMIEKGHRQGRIIGASSHSGKRPATGQTSYVATKYAVRGLTSCTGMLLPYSKIMYAPDRIAALNLGPHGITVNAYAPGMMETAMGMDVVGGHTLVKWANQVPMRRHGTPEDVANLVSFLAKEDTSYITGQTISVDGGAAMD</sequence>
<dbReference type="eggNOG" id="KOG1200">
    <property type="taxonomic scope" value="Eukaryota"/>
</dbReference>
<dbReference type="PROSITE" id="PS00061">
    <property type="entry name" value="ADH_SHORT"/>
    <property type="match status" value="1"/>
</dbReference>
<reference evidence="3 4" key="1">
    <citation type="journal article" date="2010" name="Nat. Biotechnol.">
        <title>Genome sequence of the model mushroom Schizophyllum commune.</title>
        <authorList>
            <person name="Ohm R.A."/>
            <person name="de Jong J.F."/>
            <person name="Lugones L.G."/>
            <person name="Aerts A."/>
            <person name="Kothe E."/>
            <person name="Stajich J.E."/>
            <person name="de Vries R.P."/>
            <person name="Record E."/>
            <person name="Levasseur A."/>
            <person name="Baker S.E."/>
            <person name="Bartholomew K.A."/>
            <person name="Coutinho P.M."/>
            <person name="Erdmann S."/>
            <person name="Fowler T.J."/>
            <person name="Gathman A.C."/>
            <person name="Lombard V."/>
            <person name="Henrissat B."/>
            <person name="Knabe N."/>
            <person name="Kuees U."/>
            <person name="Lilly W.W."/>
            <person name="Lindquist E."/>
            <person name="Lucas S."/>
            <person name="Magnuson J.K."/>
            <person name="Piumi F."/>
            <person name="Raudaskoski M."/>
            <person name="Salamov A."/>
            <person name="Schmutz J."/>
            <person name="Schwarze F.W.M.R."/>
            <person name="vanKuyk P.A."/>
            <person name="Horton J.S."/>
            <person name="Grigoriev I.V."/>
            <person name="Woesten H.A.B."/>
        </authorList>
    </citation>
    <scope>NUCLEOTIDE SEQUENCE [LARGE SCALE GENOMIC DNA]</scope>
    <source>
        <strain evidence="4">H4-8 / FGSC 9210</strain>
    </source>
</reference>
<dbReference type="SUPFAM" id="SSF51735">
    <property type="entry name" value="NAD(P)-binding Rossmann-fold domains"/>
    <property type="match status" value="1"/>
</dbReference>
<dbReference type="InterPro" id="IPR020904">
    <property type="entry name" value="Sc_DH/Rdtase_CS"/>
</dbReference>
<dbReference type="FunFam" id="3.40.50.720:FF:000084">
    <property type="entry name" value="Short-chain dehydrogenase reductase"/>
    <property type="match status" value="1"/>
</dbReference>
<proteinExistence type="inferred from homology"/>
<dbReference type="GO" id="GO:0016616">
    <property type="term" value="F:oxidoreductase activity, acting on the CH-OH group of donors, NAD or NADP as acceptor"/>
    <property type="evidence" value="ECO:0007669"/>
    <property type="project" value="TreeGrafter"/>
</dbReference>
<name>D8QJE2_SCHCM</name>
<organism evidence="4">
    <name type="scientific">Schizophyllum commune (strain H4-8 / FGSC 9210)</name>
    <name type="common">Split gill fungus</name>
    <dbReference type="NCBI Taxonomy" id="578458"/>
    <lineage>
        <taxon>Eukaryota</taxon>
        <taxon>Fungi</taxon>
        <taxon>Dikarya</taxon>
        <taxon>Basidiomycota</taxon>
        <taxon>Agaricomycotina</taxon>
        <taxon>Agaricomycetes</taxon>
        <taxon>Agaricomycetidae</taxon>
        <taxon>Agaricales</taxon>
        <taxon>Schizophyllaceae</taxon>
        <taxon>Schizophyllum</taxon>
    </lineage>
</organism>
<dbReference type="Proteomes" id="UP000007431">
    <property type="component" value="Unassembled WGS sequence"/>
</dbReference>
<dbReference type="EMBL" id="GL377314">
    <property type="protein sequence ID" value="EFI91976.1"/>
    <property type="molecule type" value="Genomic_DNA"/>
</dbReference>
<dbReference type="HOGENOM" id="CLU_010194_1_0_1"/>
<dbReference type="PRINTS" id="PR00081">
    <property type="entry name" value="GDHRDH"/>
</dbReference>
<protein>
    <recommendedName>
        <fullName evidence="5">NAD(P)-binding protein</fullName>
    </recommendedName>
</protein>
<dbReference type="VEuPathDB" id="FungiDB:SCHCODRAFT_02672592"/>
<dbReference type="OMA" id="LIGAWNT"/>
<dbReference type="GO" id="GO:0006633">
    <property type="term" value="P:fatty acid biosynthetic process"/>
    <property type="evidence" value="ECO:0007669"/>
    <property type="project" value="TreeGrafter"/>
</dbReference>
<dbReference type="InterPro" id="IPR002347">
    <property type="entry name" value="SDR_fam"/>
</dbReference>
<evidence type="ECO:0008006" key="5">
    <source>
        <dbReference type="Google" id="ProtNLM"/>
    </source>
</evidence>
<evidence type="ECO:0000256" key="2">
    <source>
        <dbReference type="ARBA" id="ARBA00022857"/>
    </source>
</evidence>
<keyword evidence="2" id="KW-0521">NADP</keyword>
<keyword evidence="4" id="KW-1185">Reference proteome</keyword>
<dbReference type="InterPro" id="IPR036291">
    <property type="entry name" value="NAD(P)-bd_dom_sf"/>
</dbReference>
<dbReference type="Gene3D" id="3.40.50.720">
    <property type="entry name" value="NAD(P)-binding Rossmann-like Domain"/>
    <property type="match status" value="1"/>
</dbReference>
<dbReference type="GO" id="GO:0048038">
    <property type="term" value="F:quinone binding"/>
    <property type="evidence" value="ECO:0007669"/>
    <property type="project" value="TreeGrafter"/>
</dbReference>